<dbReference type="AlphaFoldDB" id="A0A4Y7RMB9"/>
<gene>
    <name evidence="1" type="ORF">Pmgp_02764</name>
</gene>
<dbReference type="EMBL" id="QFFZ01000035">
    <property type="protein sequence ID" value="TEB09961.1"/>
    <property type="molecule type" value="Genomic_DNA"/>
</dbReference>
<sequence>MLLKLMTPVPQDRSLFFVKNNFGEVVDEHELLGF</sequence>
<name>A0A4Y7RMB9_9FIRM</name>
<dbReference type="Proteomes" id="UP000297597">
    <property type="component" value="Unassembled WGS sequence"/>
</dbReference>
<evidence type="ECO:0000313" key="2">
    <source>
        <dbReference type="Proteomes" id="UP000297597"/>
    </source>
</evidence>
<comment type="caution">
    <text evidence="1">The sequence shown here is derived from an EMBL/GenBank/DDBJ whole genome shotgun (WGS) entry which is preliminary data.</text>
</comment>
<keyword evidence="2" id="KW-1185">Reference proteome</keyword>
<proteinExistence type="predicted"/>
<organism evidence="1 2">
    <name type="scientific">Pelotomaculum propionicicum</name>
    <dbReference type="NCBI Taxonomy" id="258475"/>
    <lineage>
        <taxon>Bacteria</taxon>
        <taxon>Bacillati</taxon>
        <taxon>Bacillota</taxon>
        <taxon>Clostridia</taxon>
        <taxon>Eubacteriales</taxon>
        <taxon>Desulfotomaculaceae</taxon>
        <taxon>Pelotomaculum</taxon>
    </lineage>
</organism>
<protein>
    <submittedName>
        <fullName evidence="1">Uncharacterized protein</fullName>
    </submittedName>
</protein>
<accession>A0A4Y7RMB9</accession>
<evidence type="ECO:0000313" key="1">
    <source>
        <dbReference type="EMBL" id="TEB09961.1"/>
    </source>
</evidence>
<reference evidence="1 2" key="1">
    <citation type="journal article" date="2018" name="Environ. Microbiol.">
        <title>Novel energy conservation strategies and behaviour of Pelotomaculum schinkii driving syntrophic propionate catabolism.</title>
        <authorList>
            <person name="Hidalgo-Ahumada C.A.P."/>
            <person name="Nobu M.K."/>
            <person name="Narihiro T."/>
            <person name="Tamaki H."/>
            <person name="Liu W.T."/>
            <person name="Kamagata Y."/>
            <person name="Stams A.J.M."/>
            <person name="Imachi H."/>
            <person name="Sousa D.Z."/>
        </authorList>
    </citation>
    <scope>NUCLEOTIDE SEQUENCE [LARGE SCALE GENOMIC DNA]</scope>
    <source>
        <strain evidence="1 2">MGP</strain>
    </source>
</reference>